<dbReference type="OrthoDB" id="9791685at2"/>
<name>A0A1H3Z442_9RHOB</name>
<dbReference type="Gene3D" id="2.40.50.140">
    <property type="entry name" value="Nucleic acid-binding proteins"/>
    <property type="match status" value="2"/>
</dbReference>
<dbReference type="EMBL" id="FNQM01000003">
    <property type="protein sequence ID" value="SEA18400.1"/>
    <property type="molecule type" value="Genomic_DNA"/>
</dbReference>
<dbReference type="SMART" id="SM00357">
    <property type="entry name" value="CSP"/>
    <property type="match status" value="2"/>
</dbReference>
<dbReference type="GO" id="GO:0003676">
    <property type="term" value="F:nucleic acid binding"/>
    <property type="evidence" value="ECO:0007669"/>
    <property type="project" value="InterPro"/>
</dbReference>
<organism evidence="3 4">
    <name type="scientific">Rubrimonas cliftonensis</name>
    <dbReference type="NCBI Taxonomy" id="89524"/>
    <lineage>
        <taxon>Bacteria</taxon>
        <taxon>Pseudomonadati</taxon>
        <taxon>Pseudomonadota</taxon>
        <taxon>Alphaproteobacteria</taxon>
        <taxon>Rhodobacterales</taxon>
        <taxon>Paracoccaceae</taxon>
        <taxon>Rubrimonas</taxon>
    </lineage>
</organism>
<reference evidence="3 4" key="1">
    <citation type="submission" date="2016-10" db="EMBL/GenBank/DDBJ databases">
        <authorList>
            <person name="de Groot N.N."/>
        </authorList>
    </citation>
    <scope>NUCLEOTIDE SEQUENCE [LARGE SCALE GENOMIC DNA]</scope>
    <source>
        <strain evidence="3 4">DSM 15345</strain>
    </source>
</reference>
<evidence type="ECO:0000313" key="3">
    <source>
        <dbReference type="EMBL" id="SEA18400.1"/>
    </source>
</evidence>
<dbReference type="Proteomes" id="UP000198703">
    <property type="component" value="Unassembled WGS sequence"/>
</dbReference>
<dbReference type="AlphaFoldDB" id="A0A1H3Z442"/>
<dbReference type="PROSITE" id="PS51857">
    <property type="entry name" value="CSD_2"/>
    <property type="match status" value="1"/>
</dbReference>
<dbReference type="SUPFAM" id="SSF50249">
    <property type="entry name" value="Nucleic acid-binding proteins"/>
    <property type="match status" value="2"/>
</dbReference>
<dbReference type="InterPro" id="IPR002059">
    <property type="entry name" value="CSP_DNA-bd"/>
</dbReference>
<feature type="region of interest" description="Disordered" evidence="1">
    <location>
        <begin position="187"/>
        <end position="236"/>
    </location>
</feature>
<accession>A0A1H3Z442</accession>
<dbReference type="GO" id="GO:0005829">
    <property type="term" value="C:cytosol"/>
    <property type="evidence" value="ECO:0007669"/>
    <property type="project" value="UniProtKB-ARBA"/>
</dbReference>
<dbReference type="Pfam" id="PF00313">
    <property type="entry name" value="CSD"/>
    <property type="match status" value="2"/>
</dbReference>
<evidence type="ECO:0000256" key="1">
    <source>
        <dbReference type="SAM" id="MobiDB-lite"/>
    </source>
</evidence>
<dbReference type="InterPro" id="IPR011129">
    <property type="entry name" value="CSD"/>
</dbReference>
<dbReference type="RefSeq" id="WP_093251021.1">
    <property type="nucleotide sequence ID" value="NZ_FNQM01000003.1"/>
</dbReference>
<dbReference type="InterPro" id="IPR012340">
    <property type="entry name" value="NA-bd_OB-fold"/>
</dbReference>
<sequence>MDAVSEPSVVVVEGRVKWYDSVRGYGFITSDAIEGDILAHANCVRASGRGALPDGAVVRIEASLFERGWQAVQILAVEEPEPEGMAERPGDFVHDELAGGPLEPARVKWFDRAKGFGFLNVFGSSGDVFVHMEVLRRSGLNDLGPGEAVAVRTTAGPRGLMAAEVAAWEAALPPEEALRLATNMRPAANHPASHAPAAAPPPRQGADVSRLGAPQPDVGEDEDGDDSMAPRRGFGR</sequence>
<evidence type="ECO:0000313" key="4">
    <source>
        <dbReference type="Proteomes" id="UP000198703"/>
    </source>
</evidence>
<feature type="domain" description="CSD" evidence="2">
    <location>
        <begin position="102"/>
        <end position="167"/>
    </location>
</feature>
<dbReference type="PRINTS" id="PR00050">
    <property type="entry name" value="COLDSHOCK"/>
</dbReference>
<protein>
    <submittedName>
        <fullName evidence="3">Cold shock protein (Beta-ribbon, CspA family)</fullName>
    </submittedName>
</protein>
<dbReference type="CDD" id="cd04458">
    <property type="entry name" value="CSP_CDS"/>
    <property type="match status" value="2"/>
</dbReference>
<gene>
    <name evidence="3" type="ORF">SAMN05444370_103380</name>
</gene>
<feature type="compositionally biased region" description="Low complexity" evidence="1">
    <location>
        <begin position="187"/>
        <end position="197"/>
    </location>
</feature>
<proteinExistence type="predicted"/>
<dbReference type="STRING" id="89524.SAMN05444370_103380"/>
<keyword evidence="4" id="KW-1185">Reference proteome</keyword>
<evidence type="ECO:0000259" key="2">
    <source>
        <dbReference type="PROSITE" id="PS51857"/>
    </source>
</evidence>
<dbReference type="PANTHER" id="PTHR11544">
    <property type="entry name" value="COLD SHOCK DOMAIN CONTAINING PROTEINS"/>
    <property type="match status" value="1"/>
</dbReference>
<dbReference type="InterPro" id="IPR050181">
    <property type="entry name" value="Cold_shock_domain"/>
</dbReference>